<dbReference type="KEGG" id="bsto:C0V70_06375"/>
<keyword evidence="2" id="KW-1185">Reference proteome</keyword>
<accession>A0A2K9NQG9</accession>
<dbReference type="EMBL" id="CP025704">
    <property type="protein sequence ID" value="AUN97742.1"/>
    <property type="molecule type" value="Genomic_DNA"/>
</dbReference>
<name>A0A2K9NQG9_BACTC</name>
<evidence type="ECO:0000313" key="1">
    <source>
        <dbReference type="EMBL" id="AUN97742.1"/>
    </source>
</evidence>
<dbReference type="RefSeq" id="WP_102243035.1">
    <property type="nucleotide sequence ID" value="NZ_CP025704.1"/>
</dbReference>
<reference evidence="1 2" key="1">
    <citation type="submission" date="2018-01" db="EMBL/GenBank/DDBJ databases">
        <title>Complete genome sequence of Bacteriovorax stolpii DSM12778.</title>
        <authorList>
            <person name="Tang B."/>
            <person name="Chang J."/>
        </authorList>
    </citation>
    <scope>NUCLEOTIDE SEQUENCE [LARGE SCALE GENOMIC DNA]</scope>
    <source>
        <strain evidence="1 2">DSM 12778</strain>
    </source>
</reference>
<proteinExistence type="predicted"/>
<dbReference type="AlphaFoldDB" id="A0A2K9NQG9"/>
<dbReference type="PROSITE" id="PS51257">
    <property type="entry name" value="PROKAR_LIPOPROTEIN"/>
    <property type="match status" value="1"/>
</dbReference>
<evidence type="ECO:0000313" key="2">
    <source>
        <dbReference type="Proteomes" id="UP000235584"/>
    </source>
</evidence>
<gene>
    <name evidence="1" type="ORF">C0V70_06375</name>
</gene>
<organism evidence="1 2">
    <name type="scientific">Bacteriovorax stolpii</name>
    <name type="common">Bdellovibrio stolpii</name>
    <dbReference type="NCBI Taxonomy" id="960"/>
    <lineage>
        <taxon>Bacteria</taxon>
        <taxon>Pseudomonadati</taxon>
        <taxon>Bdellovibrionota</taxon>
        <taxon>Bacteriovoracia</taxon>
        <taxon>Bacteriovoracales</taxon>
        <taxon>Bacteriovoracaceae</taxon>
        <taxon>Bacteriovorax</taxon>
    </lineage>
</organism>
<protein>
    <submittedName>
        <fullName evidence="1">Uncharacterized protein</fullName>
    </submittedName>
</protein>
<sequence>MKKTIILFILSGILASCVGDSGSTGGEATILSTYTERPFPADNPWNQDISKEPVDPNSDVYINSLGRTATMHPDFGTWWDGAPNGQPFIVVTGNQKKVPVTFEYARESDPGPYPIPVDAPIQGGPNGTGDRHVIVVDKDNNLLYELYRAFPDGNGGWTAVSGAIFDLSSNKMRPAGHTSADAAGLPIYPGLVRYDEVMIKGEINHAIRFTANRTRHDYVYPARHAAGSSNDPTLPPMGMRVRLKANYDISSYPESVQVILRALKKYGMILADNGASWMISGEPSDNWNDQELHTIKQVPGSAFEVVKMGTLN</sequence>
<dbReference type="Proteomes" id="UP000235584">
    <property type="component" value="Chromosome"/>
</dbReference>